<feature type="region of interest" description="Disordered" evidence="1">
    <location>
        <begin position="1287"/>
        <end position="1317"/>
    </location>
</feature>
<dbReference type="OrthoDB" id="1562405at2759"/>
<comment type="caution">
    <text evidence="3">The sequence shown here is derived from an EMBL/GenBank/DDBJ whole genome shotgun (WGS) entry which is preliminary data.</text>
</comment>
<keyword evidence="4" id="KW-1185">Reference proteome</keyword>
<evidence type="ECO:0000256" key="1">
    <source>
        <dbReference type="SAM" id="MobiDB-lite"/>
    </source>
</evidence>
<name>A0A016S393_9BILA</name>
<feature type="region of interest" description="Disordered" evidence="1">
    <location>
        <begin position="734"/>
        <end position="767"/>
    </location>
</feature>
<sequence>MIWRIPSLTFDVSPNSLSAVSPKLVVNMDGLDIITAIDVCITKRKSDVQMDGYRRGFKEFEALSNKVWTWAAASFLFYLPFEFNFAQVFDEFVNAIKWIKVVHCLKRDPFPPNAPLPSDIRIIFKEARIELEDDPFENLLQMSHELKEDEVYECERRRQMLSERLLALKKSNPLMPQARIDELFVLLQEKNSAIYVERWNKAGNIKRPLFVSKWVDFELRVFADPYLHGSEKCVQLIQEFDPLSMYPRGGLSFSTLWGRGMEFDFGEWTVNFRDYPIPYLLTKDMHFFGIVVGAEEFEEGGRSLRECLVPLPQPWETHIIERNMSPLKFYYDMQCESAEYSATYGPCWEPCLSMVSLMWNNISAPSRDPSIPLPFWDKMRFLLHGRFSWLSSKVVTTMLASPDPYNTTETVEICWDEFGLDWMLGEIRIRCGLRVFMRTASRYDDSRILFLPDLKLRVLLDWICSGDPHDHHSVTLCAPHRLPHYSTDHDSYRAFRSSSLDLSLTFDVAAGAGNGDTGDRLPHVLLYANTFRCLEFLINTLTMKNRNVRKGCLFGTSSYPKPQLGKHFGKVNVSLNFPKFYITYWMSHSSDYGFRVISDGLNLMAAMKLSVQAASEQGITRRRSYVWTPQHVSATLWGTKVHVYSQGHAPSVDGTSNDEATFLLGVSRVSYIRENSQGHDSSQHRLTVHDLKGSWTAQNRDACISIADGVHRAHLLRRILSNDALKILKLHMEEESQPSGNPQMTDGTNSAQDQGSDPRGHRRGYSMSDQNQSLLTQLIGEASTKLVAHCEQATDLPTDSLLGALQCTLDDVRLINWQIDLLNSQVVLKGCERAGFILITAARASVTQKVHRCVWRNGQLLGKKSWSAIISGMQYFAPISNPDGKEMKPFRWLTKEVIEEKAPTGAVGDPYLHPYIGAGDAVGGVVDAKETSEELQLQRIVSRCSCEIYFCYFSEELKTDAIEETGVPKVEQERGIGGEETGVDCVTLKHNMLEATSNSEQYEMVVDIVNNLVLFVDPKKKELAERRRKLRFACQMTDMKEMRERIIEQQCELREIVSVVRSLERQLFYLDTQSNGNVDEQKRRDIVEEMEDIKAKQLEVSDKLAIYISCYKQRQVDAARAIVFRNLEEEDGVAAVCFEDCIWNLTESDGQISIAQIQIRNFLYTRTMRIDNSGEHLFEVGTIRVTNLLPDTMYRDTLHRDERVQTRQPAIRLTVRDMAPVGGICVKELFEVNIAPMVAQLTYRFFEKMMLFFFPGRNIHKEDNLDSIEENTSKFSFTRRFAGTLSMRSSKSGQIERKPSNSSGKNVSGKQTPDAELTDIDKMRERADNNNFFLYIKIPEVPFVVSYKGNKEKNIEDVDRFSFLFPLCEFHERNWTWLDVALAVKQRCKRVLLQQFMRQKLLRNRLTGGPETVEGFSEEDKKRIALGSVRMMFALSSH</sequence>
<dbReference type="Pfam" id="PF10344">
    <property type="entry name" value="Hobbit"/>
    <property type="match status" value="2"/>
</dbReference>
<dbReference type="Proteomes" id="UP000024635">
    <property type="component" value="Unassembled WGS sequence"/>
</dbReference>
<dbReference type="SMART" id="SM01214">
    <property type="entry name" value="Fmp27_GFWDK"/>
    <property type="match status" value="1"/>
</dbReference>
<dbReference type="STRING" id="53326.A0A016S393"/>
<gene>
    <name evidence="3" type="primary">Acey_s0305.g1964</name>
    <name evidence="3" type="synonym">Acey-F31C3.3</name>
    <name evidence="3" type="ORF">Y032_0305g1964</name>
</gene>
<dbReference type="PANTHER" id="PTHR15678:SF6">
    <property type="entry name" value="BRIDGE-LIKE LIPID TRANSFER PROTEIN FAMILY MEMBER 2"/>
    <property type="match status" value="1"/>
</dbReference>
<feature type="compositionally biased region" description="Polar residues" evidence="1">
    <location>
        <begin position="737"/>
        <end position="755"/>
    </location>
</feature>
<protein>
    <recommendedName>
        <fullName evidence="2">FMP27/BLTP2/Hobbit GFWDK motif-containing RBG unit domain-containing protein</fullName>
    </recommendedName>
</protein>
<dbReference type="InterPro" id="IPR019441">
    <property type="entry name" value="FMP27/BLTP2/Hobbit_GFWDK_RBG"/>
</dbReference>
<organism evidence="3 4">
    <name type="scientific">Ancylostoma ceylanicum</name>
    <dbReference type="NCBI Taxonomy" id="53326"/>
    <lineage>
        <taxon>Eukaryota</taxon>
        <taxon>Metazoa</taxon>
        <taxon>Ecdysozoa</taxon>
        <taxon>Nematoda</taxon>
        <taxon>Chromadorea</taxon>
        <taxon>Rhabditida</taxon>
        <taxon>Rhabditina</taxon>
        <taxon>Rhabditomorpha</taxon>
        <taxon>Strongyloidea</taxon>
        <taxon>Ancylostomatidae</taxon>
        <taxon>Ancylostomatinae</taxon>
        <taxon>Ancylostoma</taxon>
    </lineage>
</organism>
<reference evidence="4" key="1">
    <citation type="journal article" date="2015" name="Nat. Genet.">
        <title>The genome and transcriptome of the zoonotic hookworm Ancylostoma ceylanicum identify infection-specific gene families.</title>
        <authorList>
            <person name="Schwarz E.M."/>
            <person name="Hu Y."/>
            <person name="Antoshechkin I."/>
            <person name="Miller M.M."/>
            <person name="Sternberg P.W."/>
            <person name="Aroian R.V."/>
        </authorList>
    </citation>
    <scope>NUCLEOTIDE SEQUENCE</scope>
    <source>
        <strain evidence="4">HY135</strain>
    </source>
</reference>
<dbReference type="InterPro" id="IPR045167">
    <property type="entry name" value="Hobbit"/>
</dbReference>
<feature type="compositionally biased region" description="Polar residues" evidence="1">
    <location>
        <begin position="1300"/>
        <end position="1311"/>
    </location>
</feature>
<evidence type="ECO:0000313" key="4">
    <source>
        <dbReference type="Proteomes" id="UP000024635"/>
    </source>
</evidence>
<proteinExistence type="predicted"/>
<evidence type="ECO:0000313" key="3">
    <source>
        <dbReference type="EMBL" id="EYB85083.1"/>
    </source>
</evidence>
<feature type="domain" description="FMP27/BLTP2/Hobbit GFWDK motif-containing RBG unit" evidence="2">
    <location>
        <begin position="274"/>
        <end position="407"/>
    </location>
</feature>
<dbReference type="EMBL" id="JARK01001641">
    <property type="protein sequence ID" value="EYB85083.1"/>
    <property type="molecule type" value="Genomic_DNA"/>
</dbReference>
<evidence type="ECO:0000259" key="2">
    <source>
        <dbReference type="SMART" id="SM01214"/>
    </source>
</evidence>
<dbReference type="PANTHER" id="PTHR15678">
    <property type="entry name" value="ANTIGEN MLAA-22-RELATED"/>
    <property type="match status" value="1"/>
</dbReference>
<accession>A0A016S393</accession>